<comment type="caution">
    <text evidence="11">The sequence shown here is derived from an EMBL/GenBank/DDBJ whole genome shotgun (WGS) entry which is preliminary data.</text>
</comment>
<keyword evidence="3" id="KW-0050">Antiport</keyword>
<dbReference type="PANTHER" id="PTHR33451:SF3">
    <property type="entry name" value="MALATE-2H(+)_NA(+)-LACTATE ANTIPORTER"/>
    <property type="match status" value="1"/>
</dbReference>
<evidence type="ECO:0000256" key="1">
    <source>
        <dbReference type="ARBA" id="ARBA00004651"/>
    </source>
</evidence>
<evidence type="ECO:0000256" key="5">
    <source>
        <dbReference type="ARBA" id="ARBA00022692"/>
    </source>
</evidence>
<accession>A0A2T5C4G1</accession>
<evidence type="ECO:0000256" key="2">
    <source>
        <dbReference type="ARBA" id="ARBA00022448"/>
    </source>
</evidence>
<evidence type="ECO:0000256" key="7">
    <source>
        <dbReference type="ARBA" id="ARBA00023136"/>
    </source>
</evidence>
<protein>
    <submittedName>
        <fullName evidence="11">Transporter (NhaC family)</fullName>
    </submittedName>
</protein>
<evidence type="ECO:0000256" key="4">
    <source>
        <dbReference type="ARBA" id="ARBA00022475"/>
    </source>
</evidence>
<feature type="domain" description="Na+/H+ antiporter NhaC-like C-terminal" evidence="10">
    <location>
        <begin position="161"/>
        <end position="467"/>
    </location>
</feature>
<evidence type="ECO:0000256" key="3">
    <source>
        <dbReference type="ARBA" id="ARBA00022449"/>
    </source>
</evidence>
<feature type="transmembrane region" description="Helical" evidence="9">
    <location>
        <begin position="72"/>
        <end position="91"/>
    </location>
</feature>
<keyword evidence="5 9" id="KW-0812">Transmembrane</keyword>
<keyword evidence="6 9" id="KW-1133">Transmembrane helix</keyword>
<sequence>MKREPLFLEALLPILLLIVLLTLNVIFFDDTLAGANQVALLLAATIGGIIVRRNGQKWDDTMDNVVKTIGSAMPSMLILLLIGSLAGTWMLSGIVPTLIYYGLDIINPQVFLVTAVVVSAIVSVATGSSWSTIATIGVALIGIGKAIGINEAIVAGAIISGAYFGDKISPLSDTTNLAPAMAGTDLFTHIRYMFYTTTPSFILTLLIFLMIGLNYDFCGAVVDVANVKSAIDGAFNTSPWLFLVPVVLFVIIVKKVPPVPSLMIGTLLGALFAIIFQPHIIQELAGNVSSYVEASYISGMQAMFGDIAIQTPDADVNELLQTSGMGGMLDTIWLILSAMVFGGIMESGGLLASITRPIIRWANSTGSLVASTVVTCIFFNATASDQYISIVVPGRMYRKTFRDKGLKPEVLSRTLEDSGTMTSVLIPWNTCGATQSRVLGVGTFDYLPYAFFNLISPLMSILFAYLNLKIRRYKVEEVPVADE</sequence>
<feature type="transmembrane region" description="Helical" evidence="9">
    <location>
        <begin position="7"/>
        <end position="28"/>
    </location>
</feature>
<dbReference type="AlphaFoldDB" id="A0A2T5C4G1"/>
<feature type="transmembrane region" description="Helical" evidence="9">
    <location>
        <begin position="332"/>
        <end position="354"/>
    </location>
</feature>
<feature type="transmembrane region" description="Helical" evidence="9">
    <location>
        <begin position="192"/>
        <end position="213"/>
    </location>
</feature>
<organism evidence="11 12">
    <name type="scientific">Mangrovibacterium marinum</name>
    <dbReference type="NCBI Taxonomy" id="1639118"/>
    <lineage>
        <taxon>Bacteria</taxon>
        <taxon>Pseudomonadati</taxon>
        <taxon>Bacteroidota</taxon>
        <taxon>Bacteroidia</taxon>
        <taxon>Marinilabiliales</taxon>
        <taxon>Prolixibacteraceae</taxon>
        <taxon>Mangrovibacterium</taxon>
    </lineage>
</organism>
<dbReference type="RefSeq" id="WP_107821141.1">
    <property type="nucleotide sequence ID" value="NZ_QAAD01000003.1"/>
</dbReference>
<gene>
    <name evidence="11" type="ORF">C8N47_10339</name>
</gene>
<dbReference type="PANTHER" id="PTHR33451">
    <property type="entry name" value="MALATE-2H(+)/NA(+)-LACTATE ANTIPORTER"/>
    <property type="match status" value="1"/>
</dbReference>
<dbReference type="InterPro" id="IPR018461">
    <property type="entry name" value="Na/H_Antiport_NhaC-like_C"/>
</dbReference>
<dbReference type="InterPro" id="IPR052180">
    <property type="entry name" value="NhaC_Na-H+_Antiporter"/>
</dbReference>
<evidence type="ECO:0000313" key="12">
    <source>
        <dbReference type="Proteomes" id="UP000243525"/>
    </source>
</evidence>
<feature type="transmembrane region" description="Helical" evidence="9">
    <location>
        <begin position="446"/>
        <end position="466"/>
    </location>
</feature>
<feature type="transmembrane region" description="Helical" evidence="9">
    <location>
        <begin position="361"/>
        <end position="381"/>
    </location>
</feature>
<dbReference type="InterPro" id="IPR004770">
    <property type="entry name" value="Na/H_antiport_NhaC"/>
</dbReference>
<keyword evidence="2" id="KW-0813">Transport</keyword>
<feature type="transmembrane region" description="Helical" evidence="9">
    <location>
        <begin position="34"/>
        <end position="51"/>
    </location>
</feature>
<dbReference type="GO" id="GO:0005886">
    <property type="term" value="C:plasma membrane"/>
    <property type="evidence" value="ECO:0007669"/>
    <property type="project" value="UniProtKB-SubCell"/>
</dbReference>
<keyword evidence="12" id="KW-1185">Reference proteome</keyword>
<dbReference type="NCBIfam" id="TIGR00931">
    <property type="entry name" value="antiport_nhaC"/>
    <property type="match status" value="1"/>
</dbReference>
<reference evidence="11 12" key="1">
    <citation type="submission" date="2018-04" db="EMBL/GenBank/DDBJ databases">
        <title>Genomic Encyclopedia of Archaeal and Bacterial Type Strains, Phase II (KMG-II): from individual species to whole genera.</title>
        <authorList>
            <person name="Goeker M."/>
        </authorList>
    </citation>
    <scope>NUCLEOTIDE SEQUENCE [LARGE SCALE GENOMIC DNA]</scope>
    <source>
        <strain evidence="11 12">DSM 28823</strain>
    </source>
</reference>
<dbReference type="EMBL" id="QAAD01000003">
    <property type="protein sequence ID" value="PTN09755.1"/>
    <property type="molecule type" value="Genomic_DNA"/>
</dbReference>
<evidence type="ECO:0000313" key="11">
    <source>
        <dbReference type="EMBL" id="PTN09755.1"/>
    </source>
</evidence>
<evidence type="ECO:0000259" key="10">
    <source>
        <dbReference type="Pfam" id="PF03553"/>
    </source>
</evidence>
<evidence type="ECO:0000256" key="9">
    <source>
        <dbReference type="SAM" id="Phobius"/>
    </source>
</evidence>
<dbReference type="GO" id="GO:0015297">
    <property type="term" value="F:antiporter activity"/>
    <property type="evidence" value="ECO:0007669"/>
    <property type="project" value="UniProtKB-KW"/>
</dbReference>
<feature type="transmembrane region" description="Helical" evidence="9">
    <location>
        <begin position="233"/>
        <end position="253"/>
    </location>
</feature>
<dbReference type="OrthoDB" id="9762978at2"/>
<dbReference type="Proteomes" id="UP000243525">
    <property type="component" value="Unassembled WGS sequence"/>
</dbReference>
<dbReference type="Pfam" id="PF03553">
    <property type="entry name" value="Na_H_antiporter"/>
    <property type="match status" value="1"/>
</dbReference>
<keyword evidence="7 9" id="KW-0472">Membrane</keyword>
<name>A0A2T5C4G1_9BACT</name>
<comment type="similarity">
    <text evidence="8">Belongs to the NhaC Na(+)/H(+) (TC 2.A.35) antiporter family.</text>
</comment>
<feature type="transmembrane region" description="Helical" evidence="9">
    <location>
        <begin position="111"/>
        <end position="141"/>
    </location>
</feature>
<proteinExistence type="inferred from homology"/>
<evidence type="ECO:0000256" key="8">
    <source>
        <dbReference type="ARBA" id="ARBA00038435"/>
    </source>
</evidence>
<keyword evidence="4" id="KW-1003">Cell membrane</keyword>
<comment type="subcellular location">
    <subcellularLocation>
        <location evidence="1">Cell membrane</location>
        <topology evidence="1">Multi-pass membrane protein</topology>
    </subcellularLocation>
</comment>
<feature type="transmembrane region" description="Helical" evidence="9">
    <location>
        <begin position="262"/>
        <end position="281"/>
    </location>
</feature>
<evidence type="ECO:0000256" key="6">
    <source>
        <dbReference type="ARBA" id="ARBA00022989"/>
    </source>
</evidence>